<dbReference type="GO" id="GO:0003676">
    <property type="term" value="F:nucleic acid binding"/>
    <property type="evidence" value="ECO:0007669"/>
    <property type="project" value="InterPro"/>
</dbReference>
<evidence type="ECO:0000313" key="2">
    <source>
        <dbReference type="Proteomes" id="UP000765509"/>
    </source>
</evidence>
<evidence type="ECO:0000313" key="1">
    <source>
        <dbReference type="EMBL" id="MBW0461232.1"/>
    </source>
</evidence>
<sequence>MLLGTKLSFSTAYNPQTDGLAKRMIKTLEDIMRGFCAYGMEFEDSYGFTHDFCTLIPALELAYKTSIHPSTGKPPEMLEKGLNPRLPVDTLKKDLVDIHPTASNFKLLIDKVRHHANRSMTDAFEYAKRSGIKVIKPQNSK</sequence>
<dbReference type="EMBL" id="AVOT02000128">
    <property type="protein sequence ID" value="MBW0461232.1"/>
    <property type="molecule type" value="Genomic_DNA"/>
</dbReference>
<accession>A0A9Q3GCJ5</accession>
<keyword evidence="2" id="KW-1185">Reference proteome</keyword>
<organism evidence="1 2">
    <name type="scientific">Austropuccinia psidii MF-1</name>
    <dbReference type="NCBI Taxonomy" id="1389203"/>
    <lineage>
        <taxon>Eukaryota</taxon>
        <taxon>Fungi</taxon>
        <taxon>Dikarya</taxon>
        <taxon>Basidiomycota</taxon>
        <taxon>Pucciniomycotina</taxon>
        <taxon>Pucciniomycetes</taxon>
        <taxon>Pucciniales</taxon>
        <taxon>Sphaerophragmiaceae</taxon>
        <taxon>Austropuccinia</taxon>
    </lineage>
</organism>
<dbReference type="SUPFAM" id="SSF53098">
    <property type="entry name" value="Ribonuclease H-like"/>
    <property type="match status" value="1"/>
</dbReference>
<gene>
    <name evidence="1" type="ORF">O181_000947</name>
</gene>
<dbReference type="AlphaFoldDB" id="A0A9Q3GCJ5"/>
<dbReference type="InterPro" id="IPR036397">
    <property type="entry name" value="RNaseH_sf"/>
</dbReference>
<dbReference type="InterPro" id="IPR012337">
    <property type="entry name" value="RNaseH-like_sf"/>
</dbReference>
<proteinExistence type="predicted"/>
<protein>
    <recommendedName>
        <fullName evidence="3">Integrase catalytic domain-containing protein</fullName>
    </recommendedName>
</protein>
<reference evidence="1" key="1">
    <citation type="submission" date="2021-03" db="EMBL/GenBank/DDBJ databases">
        <title>Draft genome sequence of rust myrtle Austropuccinia psidii MF-1, a brazilian biotype.</title>
        <authorList>
            <person name="Quecine M.C."/>
            <person name="Pachon D.M.R."/>
            <person name="Bonatelli M.L."/>
            <person name="Correr F.H."/>
            <person name="Franceschini L.M."/>
            <person name="Leite T.F."/>
            <person name="Margarido G.R.A."/>
            <person name="Almeida C.A."/>
            <person name="Ferrarezi J.A."/>
            <person name="Labate C.A."/>
        </authorList>
    </citation>
    <scope>NUCLEOTIDE SEQUENCE</scope>
    <source>
        <strain evidence="1">MF-1</strain>
    </source>
</reference>
<comment type="caution">
    <text evidence="1">The sequence shown here is derived from an EMBL/GenBank/DDBJ whole genome shotgun (WGS) entry which is preliminary data.</text>
</comment>
<dbReference type="Gene3D" id="3.30.420.10">
    <property type="entry name" value="Ribonuclease H-like superfamily/Ribonuclease H"/>
    <property type="match status" value="1"/>
</dbReference>
<dbReference type="Proteomes" id="UP000765509">
    <property type="component" value="Unassembled WGS sequence"/>
</dbReference>
<evidence type="ECO:0008006" key="3">
    <source>
        <dbReference type="Google" id="ProtNLM"/>
    </source>
</evidence>
<name>A0A9Q3GCJ5_9BASI</name>